<feature type="coiled-coil region" evidence="1">
    <location>
        <begin position="53"/>
        <end position="80"/>
    </location>
</feature>
<keyword evidence="1" id="KW-0175">Coiled coil</keyword>
<reference evidence="2 3" key="1">
    <citation type="submission" date="2006-06" db="EMBL/GenBank/DDBJ databases">
        <authorList>
            <person name="Moran M.A."/>
            <person name="Ferriera S."/>
            <person name="Johnson J."/>
            <person name="Kravitz S."/>
            <person name="Beeson K."/>
            <person name="Sutton G."/>
            <person name="Rogers Y.-H."/>
            <person name="Friedman R."/>
            <person name="Frazier M."/>
            <person name="Venter J.C."/>
        </authorList>
    </citation>
    <scope>NUCLEOTIDE SEQUENCE [LARGE SCALE GENOMIC DNA]</scope>
    <source>
        <strain evidence="2 3">E-37</strain>
    </source>
</reference>
<keyword evidence="3" id="KW-1185">Reference proteome</keyword>
<organism evidence="2 3">
    <name type="scientific">Sagittula stellata (strain ATCC 700073 / DSM 11524 / E-37)</name>
    <dbReference type="NCBI Taxonomy" id="388399"/>
    <lineage>
        <taxon>Bacteria</taxon>
        <taxon>Pseudomonadati</taxon>
        <taxon>Pseudomonadota</taxon>
        <taxon>Alphaproteobacteria</taxon>
        <taxon>Rhodobacterales</taxon>
        <taxon>Roseobacteraceae</taxon>
        <taxon>Sagittula</taxon>
    </lineage>
</organism>
<dbReference type="OrthoDB" id="7873197at2"/>
<accession>A3JZ52</accession>
<dbReference type="RefSeq" id="WP_005855947.1">
    <property type="nucleotide sequence ID" value="NZ_AAYA01000002.1"/>
</dbReference>
<dbReference type="EMBL" id="AAYA01000002">
    <property type="protein sequence ID" value="EBA09755.1"/>
    <property type="molecule type" value="Genomic_DNA"/>
</dbReference>
<protein>
    <submittedName>
        <fullName evidence="2">Uncharacterized protein</fullName>
    </submittedName>
</protein>
<evidence type="ECO:0000313" key="3">
    <source>
        <dbReference type="Proteomes" id="UP000005713"/>
    </source>
</evidence>
<proteinExistence type="predicted"/>
<evidence type="ECO:0000256" key="1">
    <source>
        <dbReference type="SAM" id="Coils"/>
    </source>
</evidence>
<gene>
    <name evidence="2" type="ORF">SSE37_08103</name>
</gene>
<name>A3JZ52_SAGS3</name>
<dbReference type="Proteomes" id="UP000005713">
    <property type="component" value="Unassembled WGS sequence"/>
</dbReference>
<evidence type="ECO:0000313" key="2">
    <source>
        <dbReference type="EMBL" id="EBA09755.1"/>
    </source>
</evidence>
<sequence length="151" mass="16807">MLDKVRQRPAGETLAGLFRLLPEEGQPTGKKGVEHMSSKKVTGCTLVVPVCETARLEAQRDEIAQTLKDLVADIRELAEKVRNGGVKKAELGTSLNDLRYWLKAARETELELDEIKRKTTGIVGSYGLDLEAARFEVRCRLDRLRACRGAD</sequence>
<dbReference type="AlphaFoldDB" id="A3JZ52"/>
<comment type="caution">
    <text evidence="2">The sequence shown here is derived from an EMBL/GenBank/DDBJ whole genome shotgun (WGS) entry which is preliminary data.</text>
</comment>